<protein>
    <recommendedName>
        <fullName evidence="1">Reverse transcriptase zinc-binding domain-containing protein</fullName>
    </recommendedName>
</protein>
<dbReference type="EMBL" id="BQKI01000005">
    <property type="protein sequence ID" value="GJM95649.1"/>
    <property type="molecule type" value="Genomic_DNA"/>
</dbReference>
<evidence type="ECO:0000313" key="3">
    <source>
        <dbReference type="Proteomes" id="UP001054889"/>
    </source>
</evidence>
<organism evidence="2 3">
    <name type="scientific">Eleusine coracana subsp. coracana</name>
    <dbReference type="NCBI Taxonomy" id="191504"/>
    <lineage>
        <taxon>Eukaryota</taxon>
        <taxon>Viridiplantae</taxon>
        <taxon>Streptophyta</taxon>
        <taxon>Embryophyta</taxon>
        <taxon>Tracheophyta</taxon>
        <taxon>Spermatophyta</taxon>
        <taxon>Magnoliopsida</taxon>
        <taxon>Liliopsida</taxon>
        <taxon>Poales</taxon>
        <taxon>Poaceae</taxon>
        <taxon>PACMAD clade</taxon>
        <taxon>Chloridoideae</taxon>
        <taxon>Cynodonteae</taxon>
        <taxon>Eleusininae</taxon>
        <taxon>Eleusine</taxon>
    </lineage>
</organism>
<evidence type="ECO:0000313" key="2">
    <source>
        <dbReference type="EMBL" id="GJM95649.1"/>
    </source>
</evidence>
<feature type="domain" description="Reverse transcriptase zinc-binding" evidence="1">
    <location>
        <begin position="82"/>
        <end position="161"/>
    </location>
</feature>
<accession>A0AAV5CC34</accession>
<gene>
    <name evidence="2" type="primary">ga12415</name>
    <name evidence="2" type="ORF">PR202_ga12415</name>
</gene>
<proteinExistence type="predicted"/>
<dbReference type="AlphaFoldDB" id="A0AAV5CC34"/>
<dbReference type="InterPro" id="IPR026960">
    <property type="entry name" value="RVT-Znf"/>
</dbReference>
<dbReference type="Proteomes" id="UP001054889">
    <property type="component" value="Unassembled WGS sequence"/>
</dbReference>
<name>A0AAV5CC34_ELECO</name>
<keyword evidence="3" id="KW-1185">Reference proteome</keyword>
<reference evidence="2" key="2">
    <citation type="submission" date="2021-12" db="EMBL/GenBank/DDBJ databases">
        <title>Resequencing data analysis of finger millet.</title>
        <authorList>
            <person name="Hatakeyama M."/>
            <person name="Aluri S."/>
            <person name="Balachadran M.T."/>
            <person name="Sivarajan S.R."/>
            <person name="Poveda L."/>
            <person name="Shimizu-Inatsugi R."/>
            <person name="Schlapbach R."/>
            <person name="Sreeman S.M."/>
            <person name="Shimizu K.K."/>
        </authorList>
    </citation>
    <scope>NUCLEOTIDE SEQUENCE</scope>
</reference>
<reference evidence="2" key="1">
    <citation type="journal article" date="2018" name="DNA Res.">
        <title>Multiple hybrid de novo genome assembly of finger millet, an orphan allotetraploid crop.</title>
        <authorList>
            <person name="Hatakeyama M."/>
            <person name="Aluri S."/>
            <person name="Balachadran M.T."/>
            <person name="Sivarajan S.R."/>
            <person name="Patrignani A."/>
            <person name="Gruter S."/>
            <person name="Poveda L."/>
            <person name="Shimizu-Inatsugi R."/>
            <person name="Baeten J."/>
            <person name="Francoijs K.J."/>
            <person name="Nataraja K.N."/>
            <person name="Reddy Y.A.N."/>
            <person name="Phadnis S."/>
            <person name="Ravikumar R.L."/>
            <person name="Schlapbach R."/>
            <person name="Sreeman S.M."/>
            <person name="Shimizu K.K."/>
        </authorList>
    </citation>
    <scope>NUCLEOTIDE SEQUENCE</scope>
</reference>
<sequence>MDHGVLDGELDPLVFQAVPLKTHKQCTVAQGMFDQSWPTNIQGGLSMIGVFEYFQLWDALMEMHLSQVEDVHTWKFDSSGQFSSKSTYSALFNGAIPFEHWRRLWKSWASQKCKVFLWLTIQIWCRTADRLAKRGLPHPPKCPLCDQEDEDVQHLLTTCVVS</sequence>
<evidence type="ECO:0000259" key="1">
    <source>
        <dbReference type="Pfam" id="PF13966"/>
    </source>
</evidence>
<dbReference type="Pfam" id="PF13966">
    <property type="entry name" value="zf-RVT"/>
    <property type="match status" value="1"/>
</dbReference>
<comment type="caution">
    <text evidence="2">The sequence shown here is derived from an EMBL/GenBank/DDBJ whole genome shotgun (WGS) entry which is preliminary data.</text>
</comment>